<comment type="caution">
    <text evidence="4">The sequence shown here is derived from an EMBL/GenBank/DDBJ whole genome shotgun (WGS) entry which is preliminary data.</text>
</comment>
<reference evidence="5" key="1">
    <citation type="journal article" date="2019" name="Int. J. Syst. Evol. Microbiol.">
        <title>The Global Catalogue of Microorganisms (GCM) 10K type strain sequencing project: providing services to taxonomists for standard genome sequencing and annotation.</title>
        <authorList>
            <consortium name="The Broad Institute Genomics Platform"/>
            <consortium name="The Broad Institute Genome Sequencing Center for Infectious Disease"/>
            <person name="Wu L."/>
            <person name="Ma J."/>
        </authorList>
    </citation>
    <scope>NUCLEOTIDE SEQUENCE [LARGE SCALE GENOMIC DNA]</scope>
    <source>
        <strain evidence="5">KCTC 52473</strain>
    </source>
</reference>
<dbReference type="Gene3D" id="1.10.357.40">
    <property type="entry name" value="YbiA-like"/>
    <property type="match status" value="1"/>
</dbReference>
<dbReference type="EMBL" id="JBHRSW010000006">
    <property type="protein sequence ID" value="MFC3120900.1"/>
    <property type="molecule type" value="Genomic_DNA"/>
</dbReference>
<comment type="catalytic activity">
    <reaction evidence="2">
        <text>2,5-diamino-6-hydroxy-4-(5-phosphoribosylamino)-pyrimidine + H2O = 2,5,6-triamino-4-hydroxypyrimidine + D-ribose 5-phosphate</text>
        <dbReference type="Rhea" id="RHEA:23436"/>
        <dbReference type="ChEBI" id="CHEBI:15377"/>
        <dbReference type="ChEBI" id="CHEBI:58614"/>
        <dbReference type="ChEBI" id="CHEBI:78346"/>
        <dbReference type="ChEBI" id="CHEBI:137796"/>
    </reaction>
</comment>
<keyword evidence="5" id="KW-1185">Reference proteome</keyword>
<evidence type="ECO:0000313" key="5">
    <source>
        <dbReference type="Proteomes" id="UP001595478"/>
    </source>
</evidence>
<accession>A0ABV7FLA6</accession>
<dbReference type="Proteomes" id="UP001595478">
    <property type="component" value="Unassembled WGS sequence"/>
</dbReference>
<dbReference type="CDD" id="cd15457">
    <property type="entry name" value="NADAR"/>
    <property type="match status" value="1"/>
</dbReference>
<dbReference type="RefSeq" id="WP_376919042.1">
    <property type="nucleotide sequence ID" value="NZ_JBHRSW010000006.1"/>
</dbReference>
<dbReference type="InterPro" id="IPR037238">
    <property type="entry name" value="YbiA-like_sf"/>
</dbReference>
<proteinExistence type="predicted"/>
<dbReference type="Pfam" id="PF08719">
    <property type="entry name" value="NADAR"/>
    <property type="match status" value="1"/>
</dbReference>
<name>A0ABV7FLA6_9ALTE</name>
<gene>
    <name evidence="4" type="ORF">ACFOHL_04670</name>
</gene>
<comment type="catalytic activity">
    <reaction evidence="1">
        <text>5-amino-6-(5-phospho-D-ribosylamino)uracil + H2O = 5,6-diaminouracil + D-ribose 5-phosphate</text>
        <dbReference type="Rhea" id="RHEA:55020"/>
        <dbReference type="ChEBI" id="CHEBI:15377"/>
        <dbReference type="ChEBI" id="CHEBI:46252"/>
        <dbReference type="ChEBI" id="CHEBI:58453"/>
        <dbReference type="ChEBI" id="CHEBI:78346"/>
    </reaction>
</comment>
<protein>
    <submittedName>
        <fullName evidence="4">NADAR family protein</fullName>
    </submittedName>
</protein>
<feature type="domain" description="NADAR" evidence="3">
    <location>
        <begin position="9"/>
        <end position="151"/>
    </location>
</feature>
<dbReference type="InterPro" id="IPR012816">
    <property type="entry name" value="NADAR"/>
</dbReference>
<evidence type="ECO:0000259" key="3">
    <source>
        <dbReference type="Pfam" id="PF08719"/>
    </source>
</evidence>
<evidence type="ECO:0000256" key="1">
    <source>
        <dbReference type="ARBA" id="ARBA00000022"/>
    </source>
</evidence>
<organism evidence="4 5">
    <name type="scientific">Agaribacter flavus</name>
    <dbReference type="NCBI Taxonomy" id="1902781"/>
    <lineage>
        <taxon>Bacteria</taxon>
        <taxon>Pseudomonadati</taxon>
        <taxon>Pseudomonadota</taxon>
        <taxon>Gammaproteobacteria</taxon>
        <taxon>Alteromonadales</taxon>
        <taxon>Alteromonadaceae</taxon>
        <taxon>Agaribacter</taxon>
    </lineage>
</organism>
<sequence length="157" mass="18267">MFQTNLQMEEAYRFSRFDISNPLASCSAHPIVLEDRNWTTCEHYVQVKILRSKSQADYADKLPTAEQVIAYAKSWFRLKIPNHKKILPVLMTRALYTKVQMYDEVKDALLATGDNLIIEGSQYDYFWGVGRDLRGYNHLGKTWMNIRDKIKQDAKAG</sequence>
<evidence type="ECO:0000256" key="2">
    <source>
        <dbReference type="ARBA" id="ARBA00000751"/>
    </source>
</evidence>
<dbReference type="SUPFAM" id="SSF143990">
    <property type="entry name" value="YbiA-like"/>
    <property type="match status" value="1"/>
</dbReference>
<evidence type="ECO:0000313" key="4">
    <source>
        <dbReference type="EMBL" id="MFC3120900.1"/>
    </source>
</evidence>